<evidence type="ECO:0000313" key="3">
    <source>
        <dbReference type="Proteomes" id="UP000601435"/>
    </source>
</evidence>
<reference evidence="2" key="1">
    <citation type="submission" date="2021-02" db="EMBL/GenBank/DDBJ databases">
        <authorList>
            <person name="Dougan E. K."/>
            <person name="Rhodes N."/>
            <person name="Thang M."/>
            <person name="Chan C."/>
        </authorList>
    </citation>
    <scope>NUCLEOTIDE SEQUENCE</scope>
</reference>
<evidence type="ECO:0000259" key="1">
    <source>
        <dbReference type="SMART" id="SM00955"/>
    </source>
</evidence>
<dbReference type="InterPro" id="IPR012340">
    <property type="entry name" value="NA-bd_OB-fold"/>
</dbReference>
<sequence>MLPSPEPVITQACLSFRRPLVARLPEPEVPKPTFWSTKTPKHCFVVLELGFSLQCDLVSEAGGKKSPICFWRCAGPRASRRPSFDFGPKRVAVPAFVVHVAAALLSYWFPKIRQYHAMSPPVLRRTCSEFAAQSVRLSNIELLRVPSRGTVVQELLQEYGLEPSFPAEVEIEAQDLASAPRSGIDDPSLEDRTSWPYVTIDGPYTRDLDQAIFIKRVGEGYLVSYALADGCFYMPQNSLLFKQALEQRGGSSFYLPRCCVPMLPRVLSEDAMSLNERVVRRALCMEMELDSQGKVTCTKAVRGKIYSHAKLTFQGVENFLEGKPPECHDFLHEPYAETLQLLQKVGNLRRALARERNVVEYKRHRNDVSINDDGSIMVVREEQLRTELYNEQISLMVNIEGAELLKRYSSEAQNLKIEPIFRAQNAPTEKTLDCLTSFIDDLIRVHGLDASLWRWSRDGKESLAAYLKRLWYFTEADPDMHCVFMAINRRAMMSNKPAKFQAELGLHESLQAIYARFSSPMRELVGCFTHCELGQAMGWIPAADDSVLRARVIQVGNEAKTRQKKISRDLEEVALRSLCVPELRKPRSERPLWIGVILGVGAKKQGQHAYVELADPPMEVKVYLRLRGCPQQYKVKEGVTLVPADIEARSWRVGERVGLRVTKMLPPKEVSKGVEDETSPKAQKGAKFLFEFVEPAPAARYAEQSHKMWAEVHLGSGAGLL</sequence>
<protein>
    <submittedName>
        <fullName evidence="2">Rnr protein</fullName>
    </submittedName>
</protein>
<gene>
    <name evidence="2" type="primary">rnr</name>
    <name evidence="2" type="ORF">SNEC2469_LOCUS5442</name>
</gene>
<dbReference type="InterPro" id="IPR050180">
    <property type="entry name" value="RNR_Ribonuclease"/>
</dbReference>
<dbReference type="Proteomes" id="UP000601435">
    <property type="component" value="Unassembled WGS sequence"/>
</dbReference>
<evidence type="ECO:0000313" key="2">
    <source>
        <dbReference type="EMBL" id="CAE7254119.1"/>
    </source>
</evidence>
<dbReference type="GO" id="GO:0004540">
    <property type="term" value="F:RNA nuclease activity"/>
    <property type="evidence" value="ECO:0007669"/>
    <property type="project" value="InterPro"/>
</dbReference>
<dbReference type="GO" id="GO:0006402">
    <property type="term" value="P:mRNA catabolic process"/>
    <property type="evidence" value="ECO:0007669"/>
    <property type="project" value="TreeGrafter"/>
</dbReference>
<dbReference type="InterPro" id="IPR001900">
    <property type="entry name" value="RNase_II/R"/>
</dbReference>
<dbReference type="AlphaFoldDB" id="A0A812MCH5"/>
<dbReference type="GO" id="GO:0003723">
    <property type="term" value="F:RNA binding"/>
    <property type="evidence" value="ECO:0007669"/>
    <property type="project" value="InterPro"/>
</dbReference>
<dbReference type="EMBL" id="CAJNJA010010141">
    <property type="protein sequence ID" value="CAE7254119.1"/>
    <property type="molecule type" value="Genomic_DNA"/>
</dbReference>
<dbReference type="Pfam" id="PF00773">
    <property type="entry name" value="RNB"/>
    <property type="match status" value="1"/>
</dbReference>
<keyword evidence="3" id="KW-1185">Reference proteome</keyword>
<dbReference type="PANTHER" id="PTHR23355">
    <property type="entry name" value="RIBONUCLEASE"/>
    <property type="match status" value="1"/>
</dbReference>
<dbReference type="PANTHER" id="PTHR23355:SF9">
    <property type="entry name" value="DIS3-LIKE EXONUCLEASE 2"/>
    <property type="match status" value="1"/>
</dbReference>
<dbReference type="SMART" id="SM00955">
    <property type="entry name" value="RNB"/>
    <property type="match status" value="1"/>
</dbReference>
<dbReference type="SUPFAM" id="SSF50249">
    <property type="entry name" value="Nucleic acid-binding proteins"/>
    <property type="match status" value="1"/>
</dbReference>
<proteinExistence type="predicted"/>
<organism evidence="2 3">
    <name type="scientific">Symbiodinium necroappetens</name>
    <dbReference type="NCBI Taxonomy" id="1628268"/>
    <lineage>
        <taxon>Eukaryota</taxon>
        <taxon>Sar</taxon>
        <taxon>Alveolata</taxon>
        <taxon>Dinophyceae</taxon>
        <taxon>Suessiales</taxon>
        <taxon>Symbiodiniaceae</taxon>
        <taxon>Symbiodinium</taxon>
    </lineage>
</organism>
<accession>A0A812MCH5</accession>
<dbReference type="OrthoDB" id="372421at2759"/>
<comment type="caution">
    <text evidence="2">The sequence shown here is derived from an EMBL/GenBank/DDBJ whole genome shotgun (WGS) entry which is preliminary data.</text>
</comment>
<name>A0A812MCH5_9DINO</name>
<feature type="domain" description="RNB" evidence="1">
    <location>
        <begin position="189"/>
        <end position="539"/>
    </location>
</feature>